<dbReference type="InterPro" id="IPR013519">
    <property type="entry name" value="Int_alpha_beta-p"/>
</dbReference>
<dbReference type="InterPro" id="IPR028994">
    <property type="entry name" value="Integrin_alpha_N"/>
</dbReference>
<sequence>MFLFVCACKNQTKKDLPIWNKTDNIFVPISSDTSNVKFTNKLTETKTFNYYTFPYMYFGGGVAVGDINNDGLPDLYFTGNMVKNALYLNQGDLKFKDISQSAGIIGTKGKWTNGVTMADVNNDGLLDIYVCYSGPQQNKQNELYINQGNNTFKESAKAYNIADNGHSVQAAFFDYDKDGDLDLYVANYPPTPFQIGNDYYADKKNNPSLEDSDKLFRNDGNNTFTDVTETSGILNFGLSLGLSISDMNNDGWADIYVSNDFNSPDYLYINQKDGTFKNEIDTMMAHTCNFGMGTDAADFNNDGLIDLLQVDMASSQNDQEKANMSAMNTEKFYEAVSLGLHHQYMKNSLQVNTGSGTFSDVAYLAGLAKTEWSWGPLFFDFDNDGWKDVFITNGIRRNVNDNDAIIYLKLKKAYNDLTQNDIVETLTKLPVKPVDNYLYRNSKSLKFNKAEGNWGLTFKGFSNGASYADLDNDGDLDMIVNNLDATSSIFENKSNQYSNTNYLTVSLKAKKDNHFGIGSRITIKTVHGTQVQELFLTRGFESSTEPRVHFGLGNASKIDTLQILWPSGKLQTLTEVAANQVLNIVQEEHSGSVKQDEIIKETVFSPISDNLKINFKHIENPYNDFDKETLLPHKMSTLGPFITVGDVNGDGYDDFYVGGAMGQSGKLFIQNIDGGFIESFQKSFQKDQGFEDMGVLLFDAEGDNDLDLYVVSGGNELPKGHSNYQDRLYLNDGKGNFSRAVSLLPKITASGSCVTASDFDNDGDLDVFVGGRLSPQNYPNAGESFILENQNGTFKDITEKVAPGLKTIGMVTSAEWNDLNGDGTIDLLISGEWMPITMLINHNGKFSIRNNSAEVGWWNHATVADLNGDGTKDIIAGNLGLNYKYQASHEFPFVIYGDDFDDNGSSDIVLGYYNQETLYPVRGRSCSSDQIPSIKKKFPNYTTFSKATLQDVYGKKALDSAKVKYAATQFASGTFSLDKNLNLNFEAFPIEAQVSSVNDILVEDFDKDGTLDVIMAGNLMNSEVETPRNDASFGLFLRGQGTGAFVSSPSYVSGVHFTGQITDLAIIKTIKGNVLLVAANNDKLKAYKIN</sequence>
<dbReference type="InterPro" id="IPR027039">
    <property type="entry name" value="Crtac1"/>
</dbReference>
<dbReference type="SUPFAM" id="SSF69318">
    <property type="entry name" value="Integrin alpha N-terminal domain"/>
    <property type="match status" value="3"/>
</dbReference>
<proteinExistence type="predicted"/>
<evidence type="ECO:0000256" key="1">
    <source>
        <dbReference type="ARBA" id="ARBA00022729"/>
    </source>
</evidence>
<keyword evidence="2" id="KW-0677">Repeat</keyword>
<dbReference type="Pfam" id="PF07593">
    <property type="entry name" value="UnbV_ASPIC"/>
    <property type="match status" value="1"/>
</dbReference>
<dbReference type="InterPro" id="IPR013517">
    <property type="entry name" value="FG-GAP"/>
</dbReference>
<reference evidence="5 6" key="1">
    <citation type="submission" date="2020-09" db="EMBL/GenBank/DDBJ databases">
        <title>TT11 complete genome.</title>
        <authorList>
            <person name="Wu Z."/>
        </authorList>
    </citation>
    <scope>NUCLEOTIDE SEQUENCE [LARGE SCALE GENOMIC DNA]</scope>
    <source>
        <strain evidence="5 6">TT11</strain>
    </source>
</reference>
<dbReference type="EMBL" id="JACVXB010000008">
    <property type="protein sequence ID" value="MBD0833410.1"/>
    <property type="molecule type" value="Genomic_DNA"/>
</dbReference>
<dbReference type="AlphaFoldDB" id="A0A8J6Q4C2"/>
<gene>
    <name evidence="5" type="ORF">ICJ83_14840</name>
</gene>
<name>A0A8J6Q4C2_9FLAO</name>
<feature type="domain" description="ASPIC/UnbV" evidence="4">
    <location>
        <begin position="516"/>
        <end position="582"/>
    </location>
</feature>
<dbReference type="PANTHER" id="PTHR16026">
    <property type="entry name" value="CARTILAGE ACIDIC PROTEIN 1"/>
    <property type="match status" value="1"/>
</dbReference>
<dbReference type="Proteomes" id="UP000600588">
    <property type="component" value="Unassembled WGS sequence"/>
</dbReference>
<dbReference type="PANTHER" id="PTHR16026:SF0">
    <property type="entry name" value="CARTILAGE ACIDIC PROTEIN 1"/>
    <property type="match status" value="1"/>
</dbReference>
<accession>A0A8J6Q4C2</accession>
<keyword evidence="6" id="KW-1185">Reference proteome</keyword>
<evidence type="ECO:0000256" key="2">
    <source>
        <dbReference type="ARBA" id="ARBA00022737"/>
    </source>
</evidence>
<comment type="caution">
    <text evidence="5">The sequence shown here is derived from an EMBL/GenBank/DDBJ whole genome shotgun (WGS) entry which is preliminary data.</text>
</comment>
<dbReference type="SMART" id="SM00191">
    <property type="entry name" value="Int_alpha"/>
    <property type="match status" value="2"/>
</dbReference>
<organism evidence="5 6">
    <name type="scientific">Aestuariibaculum sediminum</name>
    <dbReference type="NCBI Taxonomy" id="2770637"/>
    <lineage>
        <taxon>Bacteria</taxon>
        <taxon>Pseudomonadati</taxon>
        <taxon>Bacteroidota</taxon>
        <taxon>Flavobacteriia</taxon>
        <taxon>Flavobacteriales</taxon>
        <taxon>Flavobacteriaceae</taxon>
    </lineage>
</organism>
<evidence type="ECO:0000313" key="6">
    <source>
        <dbReference type="Proteomes" id="UP000600588"/>
    </source>
</evidence>
<evidence type="ECO:0000256" key="3">
    <source>
        <dbReference type="ARBA" id="ARBA00023180"/>
    </source>
</evidence>
<dbReference type="InterPro" id="IPR011519">
    <property type="entry name" value="UnbV_ASPIC"/>
</dbReference>
<keyword evidence="3" id="KW-0325">Glycoprotein</keyword>
<dbReference type="Gene3D" id="2.130.10.130">
    <property type="entry name" value="Integrin alpha, N-terminal"/>
    <property type="match status" value="3"/>
</dbReference>
<keyword evidence="1" id="KW-0732">Signal</keyword>
<evidence type="ECO:0000259" key="4">
    <source>
        <dbReference type="Pfam" id="PF07593"/>
    </source>
</evidence>
<dbReference type="Pfam" id="PF13517">
    <property type="entry name" value="FG-GAP_3"/>
    <property type="match status" value="6"/>
</dbReference>
<protein>
    <submittedName>
        <fullName evidence="5">VCBS repeat-containing protein</fullName>
    </submittedName>
</protein>
<evidence type="ECO:0000313" key="5">
    <source>
        <dbReference type="EMBL" id="MBD0833410.1"/>
    </source>
</evidence>